<dbReference type="SUPFAM" id="SSF48695">
    <property type="entry name" value="Multiheme cytochromes"/>
    <property type="match status" value="1"/>
</dbReference>
<dbReference type="AlphaFoldDB" id="A0A1I0TNH5"/>
<evidence type="ECO:0000256" key="2">
    <source>
        <dbReference type="SAM" id="SignalP"/>
    </source>
</evidence>
<dbReference type="EMBL" id="FOJO01000010">
    <property type="protein sequence ID" value="SFA53113.1"/>
    <property type="molecule type" value="Genomic_DNA"/>
</dbReference>
<evidence type="ECO:0000259" key="3">
    <source>
        <dbReference type="Pfam" id="PF09699"/>
    </source>
</evidence>
<dbReference type="InterPro" id="IPR010177">
    <property type="entry name" value="Paired_CXXCH_1"/>
</dbReference>
<dbReference type="Pfam" id="PF09699">
    <property type="entry name" value="Paired_CXXCH_1"/>
    <property type="match status" value="1"/>
</dbReference>
<keyword evidence="1 2" id="KW-0732">Signal</keyword>
<dbReference type="PANTHER" id="PTHR35038:SF8">
    <property type="entry name" value="C-TYPE POLYHEME CYTOCHROME OMCC"/>
    <property type="match status" value="1"/>
</dbReference>
<organism evidence="5 6">
    <name type="scientific">Paracoccus halophilus</name>
    <dbReference type="NCBI Taxonomy" id="376733"/>
    <lineage>
        <taxon>Bacteria</taxon>
        <taxon>Pseudomonadati</taxon>
        <taxon>Pseudomonadota</taxon>
        <taxon>Alphaproteobacteria</taxon>
        <taxon>Rhodobacterales</taxon>
        <taxon>Paracoccaceae</taxon>
        <taxon>Paracoccus</taxon>
    </lineage>
</organism>
<proteinExistence type="predicted"/>
<dbReference type="RefSeq" id="WP_231564761.1">
    <property type="nucleotide sequence ID" value="NZ_FOJO01000010.1"/>
</dbReference>
<dbReference type="SUPFAM" id="SSF48452">
    <property type="entry name" value="TPR-like"/>
    <property type="match status" value="1"/>
</dbReference>
<feature type="chain" id="PRO_5010367909" evidence="2">
    <location>
        <begin position="29"/>
        <end position="660"/>
    </location>
</feature>
<name>A0A1I0TNH5_9RHOB</name>
<gene>
    <name evidence="5" type="ORF">SAMN04487972_11088</name>
</gene>
<dbReference type="InterPro" id="IPR036280">
    <property type="entry name" value="Multihaem_cyt_sf"/>
</dbReference>
<dbReference type="PANTHER" id="PTHR35038">
    <property type="entry name" value="DISSIMILATORY SULFITE REDUCTASE SIRA"/>
    <property type="match status" value="1"/>
</dbReference>
<evidence type="ECO:0000313" key="5">
    <source>
        <dbReference type="EMBL" id="SFA53113.1"/>
    </source>
</evidence>
<evidence type="ECO:0000256" key="1">
    <source>
        <dbReference type="ARBA" id="ARBA00022729"/>
    </source>
</evidence>
<feature type="domain" description="Doubled CXXCH motif" evidence="3">
    <location>
        <begin position="318"/>
        <end position="346"/>
    </location>
</feature>
<dbReference type="InterPro" id="IPR051829">
    <property type="entry name" value="Multiheme_Cytochr_ET"/>
</dbReference>
<protein>
    <submittedName>
        <fullName evidence="5">Doubled CXXCH domain-containing protein</fullName>
    </submittedName>
</protein>
<dbReference type="Proteomes" id="UP000182312">
    <property type="component" value="Unassembled WGS sequence"/>
</dbReference>
<dbReference type="Pfam" id="PF13435">
    <property type="entry name" value="Cytochrome_C554"/>
    <property type="match status" value="2"/>
</dbReference>
<feature type="domain" description="Cytochrome c-552/4" evidence="4">
    <location>
        <begin position="45"/>
        <end position="70"/>
    </location>
</feature>
<feature type="signal peptide" evidence="2">
    <location>
        <begin position="1"/>
        <end position="28"/>
    </location>
</feature>
<reference evidence="5 6" key="1">
    <citation type="submission" date="2016-10" db="EMBL/GenBank/DDBJ databases">
        <authorList>
            <person name="de Groot N.N."/>
        </authorList>
    </citation>
    <scope>NUCLEOTIDE SEQUENCE [LARGE SCALE GENOMIC DNA]</scope>
    <source>
        <strain evidence="5 6">CGMCC 1.6117</strain>
    </source>
</reference>
<feature type="domain" description="Cytochrome c-552/4" evidence="4">
    <location>
        <begin position="175"/>
        <end position="213"/>
    </location>
</feature>
<accession>A0A1I0TNH5</accession>
<dbReference type="Gene3D" id="1.25.40.10">
    <property type="entry name" value="Tetratricopeptide repeat domain"/>
    <property type="match status" value="1"/>
</dbReference>
<evidence type="ECO:0000259" key="4">
    <source>
        <dbReference type="Pfam" id="PF13435"/>
    </source>
</evidence>
<dbReference type="InterPro" id="IPR011990">
    <property type="entry name" value="TPR-like_helical_dom_sf"/>
</dbReference>
<sequence length="660" mass="70906">MHLRQFLRPPMVLALAVLCFAGPNGRFAAAQTPEGAAPGYIGSEACAACHRQETSDWSGSHHARAWQSPAPDTVLGDFSGRQVTFGGSVVRFSAQGGAYSVAITEPDGTRAVHEITDVVGIAPLQQYLVETAPGRKQALDFAWDVAGGRWYDLYPDQDDLPADGLHWSGPYKNWNARCAVCHATGYDKNYLPQSHSYQSSQAEVGVGCEACHGPGRAHAEWAGAPDRDDAAVWPGLSASGLTATFPKDDPEAQIQVCAGCHSRRSALTDESPVPGTSFHDSYELALVDADRLYHPDGAIRDEVYVYGSFLQSKMYRSGVRCSDCHNPHSARLKAEGNAVCTQCHSPAGNTRFPSLKPADYDSPDHHFHAQGSQGGQCRNCHMKAQLYMGIDERSDHAFRIPRPDLAAQTGAPLACLDCHADKDAGWADDAILARFPDADRGPHFAQVFAHGETGGDGETLDRLFDIAGDGDEAAIIRASALRLAAPHMRQADTERAASHLGAGDALIRAAAIPLQRSASASDRLRRIAPLLEDPARSVRIAAAKELLQTPDIPVPPEYQGPYRQGVREIQEWLLANADFPEGQLALAGTALALRNIPAALAAFAEAAAQDPQLVDAWVMQVRLLAAQNRILAARETLSRAMAANPGDVRLLSLDLELPAR</sequence>
<evidence type="ECO:0000313" key="6">
    <source>
        <dbReference type="Proteomes" id="UP000182312"/>
    </source>
</evidence>
<dbReference type="InterPro" id="IPR023155">
    <property type="entry name" value="Cyt_c-552/4"/>
</dbReference>
<dbReference type="Gene3D" id="1.10.1130.10">
    <property type="entry name" value="Flavocytochrome C3, Chain A"/>
    <property type="match status" value="2"/>
</dbReference>